<keyword evidence="4 8" id="KW-1003">Cell membrane</keyword>
<dbReference type="PANTHER" id="PTHR33573:SF64">
    <property type="entry name" value="CASP-LIKE PROTEIN 2B1"/>
    <property type="match status" value="1"/>
</dbReference>
<keyword evidence="11" id="KW-1185">Reference proteome</keyword>
<evidence type="ECO:0000256" key="1">
    <source>
        <dbReference type="ARBA" id="ARBA00004651"/>
    </source>
</evidence>
<keyword evidence="7 8" id="KW-0472">Membrane</keyword>
<evidence type="ECO:0000256" key="5">
    <source>
        <dbReference type="ARBA" id="ARBA00022692"/>
    </source>
</evidence>
<keyword evidence="6 8" id="KW-1133">Transmembrane helix</keyword>
<protein>
    <recommendedName>
        <fullName evidence="8">CASP-like protein</fullName>
    </recommendedName>
</protein>
<comment type="subcellular location">
    <subcellularLocation>
        <location evidence="1 8">Cell membrane</location>
        <topology evidence="1 8">Multi-pass membrane protein</topology>
    </subcellularLocation>
</comment>
<dbReference type="NCBIfam" id="TIGR01569">
    <property type="entry name" value="A_tha_TIGR01569"/>
    <property type="match status" value="1"/>
</dbReference>
<feature type="transmembrane region" description="Helical" evidence="8">
    <location>
        <begin position="71"/>
        <end position="90"/>
    </location>
</feature>
<comment type="caution">
    <text evidence="10">The sequence shown here is derived from an EMBL/GenBank/DDBJ whole genome shotgun (WGS) entry which is preliminary data.</text>
</comment>
<name>A0AAN9RAI2_CANGL</name>
<dbReference type="EMBL" id="JAYMYQ010000001">
    <property type="protein sequence ID" value="KAK7363844.1"/>
    <property type="molecule type" value="Genomic_DNA"/>
</dbReference>
<feature type="transmembrane region" description="Helical" evidence="8">
    <location>
        <begin position="33"/>
        <end position="51"/>
    </location>
</feature>
<feature type="domain" description="Casparian strip membrane protein" evidence="9">
    <location>
        <begin position="26"/>
        <end position="173"/>
    </location>
</feature>
<dbReference type="AlphaFoldDB" id="A0AAN9RAI2"/>
<dbReference type="PANTHER" id="PTHR33573">
    <property type="entry name" value="CASP-LIKE PROTEIN 4A4"/>
    <property type="match status" value="1"/>
</dbReference>
<evidence type="ECO:0000313" key="11">
    <source>
        <dbReference type="Proteomes" id="UP001367508"/>
    </source>
</evidence>
<dbReference type="InterPro" id="IPR006459">
    <property type="entry name" value="CASP/CASPL"/>
</dbReference>
<comment type="similarity">
    <text evidence="2 8">Belongs to the Casparian strip membrane proteins (CASP) family.</text>
</comment>
<comment type="subunit">
    <text evidence="3 8">Homodimer and heterodimers.</text>
</comment>
<dbReference type="GO" id="GO:0005886">
    <property type="term" value="C:plasma membrane"/>
    <property type="evidence" value="ECO:0007669"/>
    <property type="project" value="UniProtKB-SubCell"/>
</dbReference>
<dbReference type="InterPro" id="IPR006702">
    <property type="entry name" value="CASP_dom"/>
</dbReference>
<dbReference type="Pfam" id="PF04535">
    <property type="entry name" value="CASP_dom"/>
    <property type="match status" value="1"/>
</dbReference>
<evidence type="ECO:0000256" key="3">
    <source>
        <dbReference type="ARBA" id="ARBA00011489"/>
    </source>
</evidence>
<gene>
    <name evidence="10" type="ORF">VNO77_06003</name>
</gene>
<evidence type="ECO:0000256" key="8">
    <source>
        <dbReference type="RuleBase" id="RU361233"/>
    </source>
</evidence>
<feature type="transmembrane region" description="Helical" evidence="8">
    <location>
        <begin position="110"/>
        <end position="133"/>
    </location>
</feature>
<accession>A0AAN9RAI2</accession>
<sequence>MSYLGVGVSPGTVPVYHGTNLKVLDRRVRIAELVLRCVSLGVGVLATVLVATDTQVKEFFSFQKKAKFTDMKALVFLVVANGLSAGYSLIQGLRCVVSMIRGNALFSRPLAWVIFSGDQVMAYVTVAAVAAALQSAVFAKAGQPEVQWMKVCNIYGKFCNQVGEGLASAFVVSLSTVLLSCISAFSLFRLYGGNTKKYAGWAKDSDMSLVIAIHSLYTNSLFTE</sequence>
<evidence type="ECO:0000256" key="2">
    <source>
        <dbReference type="ARBA" id="ARBA00007651"/>
    </source>
</evidence>
<dbReference type="Proteomes" id="UP001367508">
    <property type="component" value="Unassembled WGS sequence"/>
</dbReference>
<organism evidence="10 11">
    <name type="scientific">Canavalia gladiata</name>
    <name type="common">Sword bean</name>
    <name type="synonym">Dolichos gladiatus</name>
    <dbReference type="NCBI Taxonomy" id="3824"/>
    <lineage>
        <taxon>Eukaryota</taxon>
        <taxon>Viridiplantae</taxon>
        <taxon>Streptophyta</taxon>
        <taxon>Embryophyta</taxon>
        <taxon>Tracheophyta</taxon>
        <taxon>Spermatophyta</taxon>
        <taxon>Magnoliopsida</taxon>
        <taxon>eudicotyledons</taxon>
        <taxon>Gunneridae</taxon>
        <taxon>Pentapetalae</taxon>
        <taxon>rosids</taxon>
        <taxon>fabids</taxon>
        <taxon>Fabales</taxon>
        <taxon>Fabaceae</taxon>
        <taxon>Papilionoideae</taxon>
        <taxon>50 kb inversion clade</taxon>
        <taxon>NPAAA clade</taxon>
        <taxon>indigoferoid/millettioid clade</taxon>
        <taxon>Phaseoleae</taxon>
        <taxon>Canavalia</taxon>
    </lineage>
</organism>
<evidence type="ECO:0000259" key="9">
    <source>
        <dbReference type="Pfam" id="PF04535"/>
    </source>
</evidence>
<reference evidence="10 11" key="1">
    <citation type="submission" date="2024-01" db="EMBL/GenBank/DDBJ databases">
        <title>The genomes of 5 underutilized Papilionoideae crops provide insights into root nodulation and disease resistanc.</title>
        <authorList>
            <person name="Jiang F."/>
        </authorList>
    </citation>
    <scope>NUCLEOTIDE SEQUENCE [LARGE SCALE GENOMIC DNA]</scope>
    <source>
        <strain evidence="10">LVBAO_FW01</strain>
        <tissue evidence="10">Leaves</tissue>
    </source>
</reference>
<evidence type="ECO:0000256" key="7">
    <source>
        <dbReference type="ARBA" id="ARBA00023136"/>
    </source>
</evidence>
<evidence type="ECO:0000256" key="4">
    <source>
        <dbReference type="ARBA" id="ARBA00022475"/>
    </source>
</evidence>
<evidence type="ECO:0000256" key="6">
    <source>
        <dbReference type="ARBA" id="ARBA00022989"/>
    </source>
</evidence>
<proteinExistence type="inferred from homology"/>
<keyword evidence="5 8" id="KW-0812">Transmembrane</keyword>
<feature type="transmembrane region" description="Helical" evidence="8">
    <location>
        <begin position="166"/>
        <end position="188"/>
    </location>
</feature>
<evidence type="ECO:0000313" key="10">
    <source>
        <dbReference type="EMBL" id="KAK7363844.1"/>
    </source>
</evidence>